<dbReference type="GO" id="GO:0072669">
    <property type="term" value="C:tRNA-splicing ligase complex"/>
    <property type="evidence" value="ECO:0007669"/>
    <property type="project" value="InterPro"/>
</dbReference>
<dbReference type="Pfam" id="PF15323">
    <property type="entry name" value="Ashwin"/>
    <property type="match status" value="1"/>
</dbReference>
<dbReference type="GO" id="GO:0048598">
    <property type="term" value="P:embryonic morphogenesis"/>
    <property type="evidence" value="ECO:0007669"/>
    <property type="project" value="InterPro"/>
</dbReference>
<sequence length="168" mass="19280">MENLQEYQLTRPELLSEETLREVLKNKCIQVPDFKALSKPELIEIFKRVALPLPQRQCSESRYFGRKILSLRIKRSIATATYEDNAALKAMMPCNSTNVDCSNAAETSKTNRLKPIIKEANPTSKKICLSNSTKSKESLHNNIKRKNEDNDNVTLLTDTKKRQKITWP</sequence>
<comment type="subcellular location">
    <subcellularLocation>
        <location evidence="1">Nucleus</location>
    </subcellularLocation>
</comment>
<protein>
    <recommendedName>
        <fullName evidence="3">Ashwin</fullName>
    </recommendedName>
</protein>
<keyword evidence="6" id="KW-1185">Reference proteome</keyword>
<feature type="compositionally biased region" description="Basic and acidic residues" evidence="5">
    <location>
        <begin position="134"/>
        <end position="149"/>
    </location>
</feature>
<evidence type="ECO:0000256" key="2">
    <source>
        <dbReference type="ARBA" id="ARBA00007855"/>
    </source>
</evidence>
<evidence type="ECO:0000256" key="3">
    <source>
        <dbReference type="ARBA" id="ARBA00015134"/>
    </source>
</evidence>
<dbReference type="RefSeq" id="XP_015588273.1">
    <property type="nucleotide sequence ID" value="XM_015732787.2"/>
</dbReference>
<dbReference type="GeneID" id="107264484"/>
<dbReference type="PANTHER" id="PTHR28359">
    <property type="entry name" value="ASHWIN"/>
    <property type="match status" value="1"/>
</dbReference>
<name>A0AAJ7BKC9_CEPCN</name>
<proteinExistence type="inferred from homology"/>
<dbReference type="InterPro" id="IPR024887">
    <property type="entry name" value="Ashwin"/>
</dbReference>
<dbReference type="AlphaFoldDB" id="A0AAJ7BKC9"/>
<dbReference type="PANTHER" id="PTHR28359:SF1">
    <property type="entry name" value="ASHWIN"/>
    <property type="match status" value="1"/>
</dbReference>
<comment type="similarity">
    <text evidence="2">Belongs to the ashwin family.</text>
</comment>
<evidence type="ECO:0000256" key="5">
    <source>
        <dbReference type="SAM" id="MobiDB-lite"/>
    </source>
</evidence>
<feature type="region of interest" description="Disordered" evidence="5">
    <location>
        <begin position="131"/>
        <end position="155"/>
    </location>
</feature>
<evidence type="ECO:0000256" key="1">
    <source>
        <dbReference type="ARBA" id="ARBA00004123"/>
    </source>
</evidence>
<organism evidence="6 7">
    <name type="scientific">Cephus cinctus</name>
    <name type="common">Wheat stem sawfly</name>
    <dbReference type="NCBI Taxonomy" id="211228"/>
    <lineage>
        <taxon>Eukaryota</taxon>
        <taxon>Metazoa</taxon>
        <taxon>Ecdysozoa</taxon>
        <taxon>Arthropoda</taxon>
        <taxon>Hexapoda</taxon>
        <taxon>Insecta</taxon>
        <taxon>Pterygota</taxon>
        <taxon>Neoptera</taxon>
        <taxon>Endopterygota</taxon>
        <taxon>Hymenoptera</taxon>
        <taxon>Cephoidea</taxon>
        <taxon>Cephidae</taxon>
        <taxon>Cephus</taxon>
    </lineage>
</organism>
<evidence type="ECO:0000313" key="6">
    <source>
        <dbReference type="Proteomes" id="UP000694920"/>
    </source>
</evidence>
<evidence type="ECO:0000256" key="4">
    <source>
        <dbReference type="ARBA" id="ARBA00023242"/>
    </source>
</evidence>
<accession>A0AAJ7BKC9</accession>
<dbReference type="GO" id="GO:0005634">
    <property type="term" value="C:nucleus"/>
    <property type="evidence" value="ECO:0007669"/>
    <property type="project" value="UniProtKB-SubCell"/>
</dbReference>
<reference evidence="7" key="1">
    <citation type="submission" date="2025-08" db="UniProtKB">
        <authorList>
            <consortium name="RefSeq"/>
        </authorList>
    </citation>
    <scope>IDENTIFICATION</scope>
</reference>
<evidence type="ECO:0000313" key="7">
    <source>
        <dbReference type="RefSeq" id="XP_015588273.1"/>
    </source>
</evidence>
<gene>
    <name evidence="7" type="primary">LOC107264484</name>
</gene>
<dbReference type="Proteomes" id="UP000694920">
    <property type="component" value="Unplaced"/>
</dbReference>
<keyword evidence="4" id="KW-0539">Nucleus</keyword>